<keyword evidence="4 8" id="KW-0694">RNA-binding</keyword>
<gene>
    <name evidence="8" type="primary">rpsT</name>
    <name evidence="10" type="ORF">C1850_01385</name>
</gene>
<comment type="similarity">
    <text evidence="2 8">Belongs to the bacterial ribosomal protein bS20 family.</text>
</comment>
<dbReference type="SUPFAM" id="SSF46992">
    <property type="entry name" value="Ribosomal protein S20"/>
    <property type="match status" value="1"/>
</dbReference>
<evidence type="ECO:0000256" key="1">
    <source>
        <dbReference type="ARBA" id="ARBA00003134"/>
    </source>
</evidence>
<protein>
    <recommendedName>
        <fullName evidence="7 8">Small ribosomal subunit protein bS20</fullName>
    </recommendedName>
</protein>
<dbReference type="GO" id="GO:0070181">
    <property type="term" value="F:small ribosomal subunit rRNA binding"/>
    <property type="evidence" value="ECO:0007669"/>
    <property type="project" value="TreeGrafter"/>
</dbReference>
<evidence type="ECO:0000256" key="9">
    <source>
        <dbReference type="SAM" id="MobiDB-lite"/>
    </source>
</evidence>
<dbReference type="GO" id="GO:0005829">
    <property type="term" value="C:cytosol"/>
    <property type="evidence" value="ECO:0007669"/>
    <property type="project" value="TreeGrafter"/>
</dbReference>
<keyword evidence="6 8" id="KW-0687">Ribonucleoprotein</keyword>
<dbReference type="NCBIfam" id="TIGR00029">
    <property type="entry name" value="S20"/>
    <property type="match status" value="1"/>
</dbReference>
<dbReference type="Pfam" id="PF01649">
    <property type="entry name" value="Ribosomal_S20p"/>
    <property type="match status" value="1"/>
</dbReference>
<dbReference type="GeneID" id="62677696"/>
<dbReference type="AlphaFoldDB" id="A0A369P6E3"/>
<organism evidence="10 11">
    <name type="scientific">Adlercreutzia equolifaciens subsp. celatus</name>
    <dbReference type="NCBI Taxonomy" id="394340"/>
    <lineage>
        <taxon>Bacteria</taxon>
        <taxon>Bacillati</taxon>
        <taxon>Actinomycetota</taxon>
        <taxon>Coriobacteriia</taxon>
        <taxon>Eggerthellales</taxon>
        <taxon>Eggerthellaceae</taxon>
        <taxon>Adlercreutzia</taxon>
    </lineage>
</organism>
<dbReference type="HAMAP" id="MF_00500">
    <property type="entry name" value="Ribosomal_bS20"/>
    <property type="match status" value="1"/>
</dbReference>
<dbReference type="GO" id="GO:0015935">
    <property type="term" value="C:small ribosomal subunit"/>
    <property type="evidence" value="ECO:0007669"/>
    <property type="project" value="TreeGrafter"/>
</dbReference>
<evidence type="ECO:0000313" key="10">
    <source>
        <dbReference type="EMBL" id="RDC46606.1"/>
    </source>
</evidence>
<reference evidence="10 11" key="1">
    <citation type="journal article" date="2018" name="Elife">
        <title>Discovery and characterization of a prevalent human gut bacterial enzyme sufficient for the inactivation of a family of plant toxins.</title>
        <authorList>
            <person name="Koppel N."/>
            <person name="Bisanz J.E."/>
            <person name="Pandelia M.E."/>
            <person name="Turnbaugh P.J."/>
            <person name="Balskus E.P."/>
        </authorList>
    </citation>
    <scope>NUCLEOTIDE SEQUENCE [LARGE SCALE GENOMIC DNA]</scope>
    <source>
        <strain evidence="10 11">OB21 GAM 11</strain>
    </source>
</reference>
<evidence type="ECO:0000256" key="3">
    <source>
        <dbReference type="ARBA" id="ARBA00022730"/>
    </source>
</evidence>
<dbReference type="GO" id="GO:0006412">
    <property type="term" value="P:translation"/>
    <property type="evidence" value="ECO:0007669"/>
    <property type="project" value="UniProtKB-UniRule"/>
</dbReference>
<dbReference type="GO" id="GO:0003735">
    <property type="term" value="F:structural constituent of ribosome"/>
    <property type="evidence" value="ECO:0007669"/>
    <property type="project" value="InterPro"/>
</dbReference>
<keyword evidence="5 8" id="KW-0689">Ribosomal protein</keyword>
<name>A0A369P6E3_9ACTN</name>
<evidence type="ECO:0000256" key="5">
    <source>
        <dbReference type="ARBA" id="ARBA00022980"/>
    </source>
</evidence>
<dbReference type="PANTHER" id="PTHR33398:SF1">
    <property type="entry name" value="SMALL RIBOSOMAL SUBUNIT PROTEIN BS20C"/>
    <property type="match status" value="1"/>
</dbReference>
<proteinExistence type="inferred from homology"/>
<dbReference type="FunFam" id="1.20.58.110:FF:000001">
    <property type="entry name" value="30S ribosomal protein S20"/>
    <property type="match status" value="1"/>
</dbReference>
<dbReference type="InterPro" id="IPR036510">
    <property type="entry name" value="Ribosomal_bS20_sf"/>
</dbReference>
<evidence type="ECO:0000256" key="4">
    <source>
        <dbReference type="ARBA" id="ARBA00022884"/>
    </source>
</evidence>
<dbReference type="InterPro" id="IPR002583">
    <property type="entry name" value="Ribosomal_bS20"/>
</dbReference>
<comment type="function">
    <text evidence="1 8">Binds directly to 16S ribosomal RNA.</text>
</comment>
<feature type="region of interest" description="Disordered" evidence="9">
    <location>
        <begin position="94"/>
        <end position="174"/>
    </location>
</feature>
<keyword evidence="3 8" id="KW-0699">rRNA-binding</keyword>
<evidence type="ECO:0000256" key="8">
    <source>
        <dbReference type="HAMAP-Rule" id="MF_00500"/>
    </source>
</evidence>
<dbReference type="RefSeq" id="WP_022739946.1">
    <property type="nucleotide sequence ID" value="NZ_DBFWAD010000091.1"/>
</dbReference>
<feature type="compositionally biased region" description="Basic and acidic residues" evidence="9">
    <location>
        <begin position="124"/>
        <end position="157"/>
    </location>
</feature>
<sequence>MANIKSQKKRIITNEKRRMRNRAVKSELKTAVRHVKDAVAEGNGKDAYAFACEACRLMDKAASKGVIHKNQAANRKSGIMRLANTVVTAEDIAAYEKPAPKPQKTGSKKAEAKAARKAAMAAASEEKAKRREKQLKEEKKAAERKAKEAEEAAKAEAEAAAAEAEEASAEEAAE</sequence>
<dbReference type="Proteomes" id="UP000253805">
    <property type="component" value="Unassembled WGS sequence"/>
</dbReference>
<evidence type="ECO:0000313" key="11">
    <source>
        <dbReference type="Proteomes" id="UP000253805"/>
    </source>
</evidence>
<evidence type="ECO:0000256" key="2">
    <source>
        <dbReference type="ARBA" id="ARBA00007634"/>
    </source>
</evidence>
<evidence type="ECO:0000256" key="6">
    <source>
        <dbReference type="ARBA" id="ARBA00023274"/>
    </source>
</evidence>
<dbReference type="EMBL" id="PPUT01000002">
    <property type="protein sequence ID" value="RDC46606.1"/>
    <property type="molecule type" value="Genomic_DNA"/>
</dbReference>
<dbReference type="PANTHER" id="PTHR33398">
    <property type="entry name" value="30S RIBOSOMAL PROTEIN S20"/>
    <property type="match status" value="1"/>
</dbReference>
<comment type="caution">
    <text evidence="10">The sequence shown here is derived from an EMBL/GenBank/DDBJ whole genome shotgun (WGS) entry which is preliminary data.</text>
</comment>
<dbReference type="Gene3D" id="1.20.58.110">
    <property type="entry name" value="Ribosomal protein S20"/>
    <property type="match status" value="1"/>
</dbReference>
<accession>A0A369P6E3</accession>
<feature type="compositionally biased region" description="Acidic residues" evidence="9">
    <location>
        <begin position="163"/>
        <end position="174"/>
    </location>
</feature>
<evidence type="ECO:0000256" key="7">
    <source>
        <dbReference type="ARBA" id="ARBA00035136"/>
    </source>
</evidence>